<protein>
    <recommendedName>
        <fullName evidence="3">Integrase</fullName>
    </recommendedName>
</protein>
<dbReference type="SUPFAM" id="SSF56349">
    <property type="entry name" value="DNA breaking-rejoining enzymes"/>
    <property type="match status" value="1"/>
</dbReference>
<accession>A0A6P1BR54</accession>
<sequence length="261" mass="29799">MIAMTTLGQLIDFYVADPNSGLSNLSYRARENSRRYLRRIKAEKGACPVEAINSSMLVYWNQMWGRDGKNATARALKWQLTSLFAYGAISKQDTKCMELLEAIKGIHNGTVARPTAKLSIEQAKAIIAKAHEWGAHSIAFVQALQFETPLTQRDCLGEYVPLEYPGYTNVIWRGMKWLHGLRWSEVSDDLVLRRRNLELDLKNAPLVLAELDYWRDFRRGDSPVIISEATALPWIASEFRRKWRRIADAARVPASLRNMDS</sequence>
<dbReference type="InterPro" id="IPR011010">
    <property type="entry name" value="DNA_brk_join_enz"/>
</dbReference>
<proteinExistence type="predicted"/>
<keyword evidence="2" id="KW-1185">Reference proteome</keyword>
<dbReference type="GO" id="GO:0003677">
    <property type="term" value="F:DNA binding"/>
    <property type="evidence" value="ECO:0007669"/>
    <property type="project" value="InterPro"/>
</dbReference>
<dbReference type="RefSeq" id="WP_163160534.1">
    <property type="nucleotide sequence ID" value="NZ_VKHP01000209.1"/>
</dbReference>
<dbReference type="EMBL" id="VKHP01000209">
    <property type="protein sequence ID" value="NEV00997.1"/>
    <property type="molecule type" value="Genomic_DNA"/>
</dbReference>
<evidence type="ECO:0000313" key="1">
    <source>
        <dbReference type="EMBL" id="NEV00997.1"/>
    </source>
</evidence>
<dbReference type="Proteomes" id="UP000468531">
    <property type="component" value="Unassembled WGS sequence"/>
</dbReference>
<reference evidence="1 2" key="1">
    <citation type="journal article" date="2020" name="Arch. Microbiol.">
        <title>Bradyrhizobium uaiense sp. nov., a new highly efficient cowpea symbiont.</title>
        <authorList>
            <person name="Cabral Michel D."/>
            <person name="Azarias Guimaraes A."/>
            <person name="Martins da Costa E."/>
            <person name="Soares de Carvalho T."/>
            <person name="Balsanelli E."/>
            <person name="Willems A."/>
            <person name="Maltempi de Souza E."/>
            <person name="de Souza Moreira F.M."/>
        </authorList>
    </citation>
    <scope>NUCLEOTIDE SEQUENCE [LARGE SCALE GENOMIC DNA]</scope>
    <source>
        <strain evidence="1 2">UFLA 03-164</strain>
    </source>
</reference>
<evidence type="ECO:0000313" key="2">
    <source>
        <dbReference type="Proteomes" id="UP000468531"/>
    </source>
</evidence>
<dbReference type="AlphaFoldDB" id="A0A6P1BR54"/>
<gene>
    <name evidence="1" type="ORF">FNJ47_35670</name>
</gene>
<comment type="caution">
    <text evidence="1">The sequence shown here is derived from an EMBL/GenBank/DDBJ whole genome shotgun (WGS) entry which is preliminary data.</text>
</comment>
<organism evidence="1 2">
    <name type="scientific">Bradyrhizobium uaiense</name>
    <dbReference type="NCBI Taxonomy" id="2594946"/>
    <lineage>
        <taxon>Bacteria</taxon>
        <taxon>Pseudomonadati</taxon>
        <taxon>Pseudomonadota</taxon>
        <taxon>Alphaproteobacteria</taxon>
        <taxon>Hyphomicrobiales</taxon>
        <taxon>Nitrobacteraceae</taxon>
        <taxon>Bradyrhizobium</taxon>
    </lineage>
</organism>
<evidence type="ECO:0008006" key="3">
    <source>
        <dbReference type="Google" id="ProtNLM"/>
    </source>
</evidence>
<name>A0A6P1BR54_9BRAD</name>